<feature type="domain" description="Glycosyl transferase family 1" evidence="2">
    <location>
        <begin position="189"/>
        <end position="342"/>
    </location>
</feature>
<name>A0A1G2PJJ6_9BACT</name>
<evidence type="ECO:0000259" key="3">
    <source>
        <dbReference type="Pfam" id="PF13439"/>
    </source>
</evidence>
<evidence type="ECO:0000313" key="4">
    <source>
        <dbReference type="EMBL" id="OHA48500.1"/>
    </source>
</evidence>
<evidence type="ECO:0000256" key="1">
    <source>
        <dbReference type="ARBA" id="ARBA00022679"/>
    </source>
</evidence>
<reference evidence="4 5" key="1">
    <citation type="journal article" date="2016" name="Nat. Commun.">
        <title>Thousands of microbial genomes shed light on interconnected biogeochemical processes in an aquifer system.</title>
        <authorList>
            <person name="Anantharaman K."/>
            <person name="Brown C.T."/>
            <person name="Hug L.A."/>
            <person name="Sharon I."/>
            <person name="Castelle C.J."/>
            <person name="Probst A.J."/>
            <person name="Thomas B.C."/>
            <person name="Singh A."/>
            <person name="Wilkins M.J."/>
            <person name="Karaoz U."/>
            <person name="Brodie E.L."/>
            <person name="Williams K.H."/>
            <person name="Hubbard S.S."/>
            <person name="Banfield J.F."/>
        </authorList>
    </citation>
    <scope>NUCLEOTIDE SEQUENCE [LARGE SCALE GENOMIC DNA]</scope>
</reference>
<comment type="caution">
    <text evidence="4">The sequence shown here is derived from an EMBL/GenBank/DDBJ whole genome shotgun (WGS) entry which is preliminary data.</text>
</comment>
<dbReference type="InterPro" id="IPR001296">
    <property type="entry name" value="Glyco_trans_1"/>
</dbReference>
<proteinExistence type="predicted"/>
<dbReference type="EMBL" id="MHSS01000006">
    <property type="protein sequence ID" value="OHA48500.1"/>
    <property type="molecule type" value="Genomic_DNA"/>
</dbReference>
<sequence>MRIGIDARMYGPAQTGIGIYIQELTRALFRIDDENEYILFLRGQLLFPGFFSPRIRVVPTTPRWYSLREQTALPFRFLREKLDLLFVPHFNAPILYPKKYIVTIHDVTPLDFPARGRMPAWWRRELFGFIAGNAMRRARRIIAVSDFTRHQAIERFHIPSEKITVIHEAPRFQKVQPNLNLLSANYRLQTPFILFVGVLRPHKNVLGLLEAFALLRKSISDATLVLAGPEDPRYPEIRERAAKPDLRDAVRFLGFTQDSDLPQLLANASCVVVPSFVEGFGLVGLEALVQGIPVVAARAGALPEVLGGAALFVDPYDYKDIARGIEQVLTDEKTRARILAQAPSVLSRFSWERAARETLEVFSGNF</sequence>
<evidence type="ECO:0000313" key="5">
    <source>
        <dbReference type="Proteomes" id="UP000177629"/>
    </source>
</evidence>
<dbReference type="Proteomes" id="UP000177629">
    <property type="component" value="Unassembled WGS sequence"/>
</dbReference>
<keyword evidence="1" id="KW-0808">Transferase</keyword>
<accession>A0A1G2PJJ6</accession>
<dbReference type="GO" id="GO:0009103">
    <property type="term" value="P:lipopolysaccharide biosynthetic process"/>
    <property type="evidence" value="ECO:0007669"/>
    <property type="project" value="TreeGrafter"/>
</dbReference>
<dbReference type="Pfam" id="PF00534">
    <property type="entry name" value="Glycos_transf_1"/>
    <property type="match status" value="1"/>
</dbReference>
<dbReference type="CDD" id="cd03809">
    <property type="entry name" value="GT4_MtfB-like"/>
    <property type="match status" value="1"/>
</dbReference>
<dbReference type="Gene3D" id="3.40.50.2000">
    <property type="entry name" value="Glycogen Phosphorylase B"/>
    <property type="match status" value="2"/>
</dbReference>
<feature type="domain" description="Glycosyltransferase subfamily 4-like N-terminal" evidence="3">
    <location>
        <begin position="16"/>
        <end position="167"/>
    </location>
</feature>
<dbReference type="AlphaFoldDB" id="A0A1G2PJJ6"/>
<evidence type="ECO:0000259" key="2">
    <source>
        <dbReference type="Pfam" id="PF00534"/>
    </source>
</evidence>
<dbReference type="Pfam" id="PF13439">
    <property type="entry name" value="Glyco_transf_4"/>
    <property type="match status" value="1"/>
</dbReference>
<dbReference type="PANTHER" id="PTHR46401">
    <property type="entry name" value="GLYCOSYLTRANSFERASE WBBK-RELATED"/>
    <property type="match status" value="1"/>
</dbReference>
<dbReference type="PANTHER" id="PTHR46401:SF2">
    <property type="entry name" value="GLYCOSYLTRANSFERASE WBBK-RELATED"/>
    <property type="match status" value="1"/>
</dbReference>
<dbReference type="GO" id="GO:0016757">
    <property type="term" value="F:glycosyltransferase activity"/>
    <property type="evidence" value="ECO:0007669"/>
    <property type="project" value="InterPro"/>
</dbReference>
<evidence type="ECO:0008006" key="6">
    <source>
        <dbReference type="Google" id="ProtNLM"/>
    </source>
</evidence>
<organism evidence="4 5">
    <name type="scientific">Candidatus Terrybacteria bacterium RIFCSPHIGHO2_01_FULL_48_17</name>
    <dbReference type="NCBI Taxonomy" id="1802362"/>
    <lineage>
        <taxon>Bacteria</taxon>
        <taxon>Candidatus Terryibacteriota</taxon>
    </lineage>
</organism>
<dbReference type="InterPro" id="IPR028098">
    <property type="entry name" value="Glyco_trans_4-like_N"/>
</dbReference>
<dbReference type="STRING" id="1802362.A2806_02785"/>
<protein>
    <recommendedName>
        <fullName evidence="6">Glycosyltransferase family 1 protein</fullName>
    </recommendedName>
</protein>
<gene>
    <name evidence="4" type="ORF">A2806_02785</name>
</gene>
<dbReference type="SUPFAM" id="SSF53756">
    <property type="entry name" value="UDP-Glycosyltransferase/glycogen phosphorylase"/>
    <property type="match status" value="1"/>
</dbReference>